<evidence type="ECO:0000313" key="2">
    <source>
        <dbReference type="EMBL" id="KAK2181046.1"/>
    </source>
</evidence>
<comment type="caution">
    <text evidence="2">The sequence shown here is derived from an EMBL/GenBank/DDBJ whole genome shotgun (WGS) entry which is preliminary data.</text>
</comment>
<dbReference type="Proteomes" id="UP001209878">
    <property type="component" value="Unassembled WGS sequence"/>
</dbReference>
<feature type="transmembrane region" description="Helical" evidence="1">
    <location>
        <begin position="86"/>
        <end position="106"/>
    </location>
</feature>
<sequence>MVDSRIGENVDSRIGENRWRVFFLRVVVVFHSVKHDVTHRSSGFSPECNVRPTKERVVNAIVTSRLDYCNALLYVRNITGMNLKTVTRLTCVLIIACALLPVVASFSQSLDGKQFSAVIKELASDGLGVNEYQKYVDLEVSHEKKDFNGHSIVKSVAASLSAKLTEWTEAVERLRDVLERGYEDTTAKPTLPVCCTAPLKEKDIRFKQKASFILGKTT</sequence>
<keyword evidence="1" id="KW-0472">Membrane</keyword>
<keyword evidence="1" id="KW-1133">Transmembrane helix</keyword>
<dbReference type="AlphaFoldDB" id="A0AAD9NUD8"/>
<gene>
    <name evidence="2" type="ORF">NP493_412g01012</name>
</gene>
<evidence type="ECO:0000256" key="1">
    <source>
        <dbReference type="SAM" id="Phobius"/>
    </source>
</evidence>
<protein>
    <submittedName>
        <fullName evidence="2">Uncharacterized protein</fullName>
    </submittedName>
</protein>
<name>A0AAD9NUD8_RIDPI</name>
<organism evidence="2 3">
    <name type="scientific">Ridgeia piscesae</name>
    <name type="common">Tubeworm</name>
    <dbReference type="NCBI Taxonomy" id="27915"/>
    <lineage>
        <taxon>Eukaryota</taxon>
        <taxon>Metazoa</taxon>
        <taxon>Spiralia</taxon>
        <taxon>Lophotrochozoa</taxon>
        <taxon>Annelida</taxon>
        <taxon>Polychaeta</taxon>
        <taxon>Sedentaria</taxon>
        <taxon>Canalipalpata</taxon>
        <taxon>Sabellida</taxon>
        <taxon>Siboglinidae</taxon>
        <taxon>Ridgeia</taxon>
    </lineage>
</organism>
<accession>A0AAD9NUD8</accession>
<proteinExistence type="predicted"/>
<keyword evidence="3" id="KW-1185">Reference proteome</keyword>
<dbReference type="EMBL" id="JAODUO010000413">
    <property type="protein sequence ID" value="KAK2181046.1"/>
    <property type="molecule type" value="Genomic_DNA"/>
</dbReference>
<keyword evidence="1" id="KW-0812">Transmembrane</keyword>
<reference evidence="2" key="1">
    <citation type="journal article" date="2023" name="Mol. Biol. Evol.">
        <title>Third-Generation Sequencing Reveals the Adaptive Role of the Epigenome in Three Deep-Sea Polychaetes.</title>
        <authorList>
            <person name="Perez M."/>
            <person name="Aroh O."/>
            <person name="Sun Y."/>
            <person name="Lan Y."/>
            <person name="Juniper S.K."/>
            <person name="Young C.R."/>
            <person name="Angers B."/>
            <person name="Qian P.Y."/>
        </authorList>
    </citation>
    <scope>NUCLEOTIDE SEQUENCE</scope>
    <source>
        <strain evidence="2">R07B-5</strain>
    </source>
</reference>
<evidence type="ECO:0000313" key="3">
    <source>
        <dbReference type="Proteomes" id="UP001209878"/>
    </source>
</evidence>